<accession>A0ABX2ZAB9</accession>
<sequence length="114" mass="13318">MYAIHVNKVLENGTKTEIRVEYDEKAKKFEIVGVGVIPKGKRKMIYIGSSKMTDNYEYRCLSMEDREKVKFKTYVEAVGIDVLNEALLEAWEMTKPKPLEQDIYNINFDVSRFV</sequence>
<dbReference type="RefSeq" id="WP_068940446.1">
    <property type="nucleotide sequence ID" value="NZ_LYND01000132.1"/>
</dbReference>
<evidence type="ECO:0000313" key="1">
    <source>
        <dbReference type="EMBL" id="ODA08276.1"/>
    </source>
</evidence>
<organism evidence="1 2">
    <name type="scientific">Paenibacillus polymyxa</name>
    <name type="common">Bacillus polymyxa</name>
    <dbReference type="NCBI Taxonomy" id="1406"/>
    <lineage>
        <taxon>Bacteria</taxon>
        <taxon>Bacillati</taxon>
        <taxon>Bacillota</taxon>
        <taxon>Bacilli</taxon>
        <taxon>Bacillales</taxon>
        <taxon>Paenibacillaceae</taxon>
        <taxon>Paenibacillus</taxon>
    </lineage>
</organism>
<name>A0ABX2ZAB9_PAEPO</name>
<protein>
    <recommendedName>
        <fullName evidence="3">Phage protein</fullName>
    </recommendedName>
</protein>
<evidence type="ECO:0008006" key="3">
    <source>
        <dbReference type="Google" id="ProtNLM"/>
    </source>
</evidence>
<dbReference type="Proteomes" id="UP000094974">
    <property type="component" value="Unassembled WGS sequence"/>
</dbReference>
<reference evidence="2" key="1">
    <citation type="submission" date="2016-05" db="EMBL/GenBank/DDBJ databases">
        <title>Whole genome shotgun sequencing of cultured foodborne pathogen.</title>
        <authorList>
            <person name="Zheng J."/>
            <person name="Timme R."/>
            <person name="Allard M."/>
            <person name="Strain E."/>
            <person name="Luo Y."/>
            <person name="Brown E."/>
        </authorList>
    </citation>
    <scope>NUCLEOTIDE SEQUENCE [LARGE SCALE GENOMIC DNA]</scope>
    <source>
        <strain evidence="2">CFSAN034343</strain>
    </source>
</reference>
<proteinExistence type="predicted"/>
<dbReference type="EMBL" id="LYND01000132">
    <property type="protein sequence ID" value="ODA08276.1"/>
    <property type="molecule type" value="Genomic_DNA"/>
</dbReference>
<comment type="caution">
    <text evidence="1">The sequence shown here is derived from an EMBL/GenBank/DDBJ whole genome shotgun (WGS) entry which is preliminary data.</text>
</comment>
<keyword evidence="2" id="KW-1185">Reference proteome</keyword>
<evidence type="ECO:0000313" key="2">
    <source>
        <dbReference type="Proteomes" id="UP000094974"/>
    </source>
</evidence>
<gene>
    <name evidence="1" type="ORF">A7312_27810</name>
</gene>